<keyword evidence="1" id="KW-1133">Transmembrane helix</keyword>
<protein>
    <submittedName>
        <fullName evidence="2">Uncharacterized protein</fullName>
    </submittedName>
</protein>
<dbReference type="Proteomes" id="UP000481252">
    <property type="component" value="Unassembled WGS sequence"/>
</dbReference>
<feature type="transmembrane region" description="Helical" evidence="1">
    <location>
        <begin position="54"/>
        <end position="79"/>
    </location>
</feature>
<dbReference type="AlphaFoldDB" id="A0A7C9R5H9"/>
<accession>A0A7C9R5H9</accession>
<feature type="transmembrane region" description="Helical" evidence="1">
    <location>
        <begin position="20"/>
        <end position="42"/>
    </location>
</feature>
<feature type="transmembrane region" description="Helical" evidence="1">
    <location>
        <begin position="91"/>
        <end position="111"/>
    </location>
</feature>
<dbReference type="EMBL" id="JAAKZG010000002">
    <property type="protein sequence ID" value="NGN40660.1"/>
    <property type="molecule type" value="Genomic_DNA"/>
</dbReference>
<evidence type="ECO:0000313" key="2">
    <source>
        <dbReference type="EMBL" id="NGN40660.1"/>
    </source>
</evidence>
<keyword evidence="1" id="KW-0812">Transmembrane</keyword>
<keyword evidence="1" id="KW-0472">Membrane</keyword>
<evidence type="ECO:0000256" key="1">
    <source>
        <dbReference type="SAM" id="Phobius"/>
    </source>
</evidence>
<comment type="caution">
    <text evidence="2">The sequence shown here is derived from an EMBL/GenBank/DDBJ whole genome shotgun (WGS) entry which is preliminary data.</text>
</comment>
<feature type="transmembrane region" description="Helical" evidence="1">
    <location>
        <begin position="118"/>
        <end position="139"/>
    </location>
</feature>
<proteinExistence type="predicted"/>
<keyword evidence="3" id="KW-1185">Reference proteome</keyword>
<gene>
    <name evidence="2" type="ORF">G6N74_06250</name>
</gene>
<evidence type="ECO:0000313" key="3">
    <source>
        <dbReference type="Proteomes" id="UP000481252"/>
    </source>
</evidence>
<organism evidence="2 3">
    <name type="scientific">Mesorhizobium zhangyense</name>
    <dbReference type="NCBI Taxonomy" id="1776730"/>
    <lineage>
        <taxon>Bacteria</taxon>
        <taxon>Pseudomonadati</taxon>
        <taxon>Pseudomonadota</taxon>
        <taxon>Alphaproteobacteria</taxon>
        <taxon>Hyphomicrobiales</taxon>
        <taxon>Phyllobacteriaceae</taxon>
        <taxon>Mesorhizobium</taxon>
    </lineage>
</organism>
<dbReference type="RefSeq" id="WP_165115419.1">
    <property type="nucleotide sequence ID" value="NZ_JAAKZG010000002.1"/>
</dbReference>
<reference evidence="2 3" key="1">
    <citation type="submission" date="2020-02" db="EMBL/GenBank/DDBJ databases">
        <title>Genome sequence of the type strain CGMCC 1.15528 of Mesorhizobium zhangyense.</title>
        <authorList>
            <person name="Gao J."/>
            <person name="Sun J."/>
        </authorList>
    </citation>
    <scope>NUCLEOTIDE SEQUENCE [LARGE SCALE GENOMIC DNA]</scope>
    <source>
        <strain evidence="2 3">CGMCC 1.15528</strain>
    </source>
</reference>
<name>A0A7C9R5H9_9HYPH</name>
<sequence length="145" mass="15154">MNLENTDSELQMAGQRPGRNWLLSTIGVSLLPAVVLFGRQLVSSGSIDSAAAPAFVLASVGTFVVGGILFPIVAAFLFFDIFTAEDSVVPLFAHGGIFAIVILTLAFAGRIKLRSSPFVVAGVTAGLWGAIISLNWAVIHALGRV</sequence>